<protein>
    <submittedName>
        <fullName evidence="1">Uncharacterized protein</fullName>
    </submittedName>
</protein>
<comment type="caution">
    <text evidence="1">The sequence shown here is derived from an EMBL/GenBank/DDBJ whole genome shotgun (WGS) entry which is preliminary data.</text>
</comment>
<reference evidence="1" key="1">
    <citation type="journal article" date="2014" name="Front. Microbiol.">
        <title>High frequency of phylogenetically diverse reductive dehalogenase-homologous genes in deep subseafloor sedimentary metagenomes.</title>
        <authorList>
            <person name="Kawai M."/>
            <person name="Futagami T."/>
            <person name="Toyoda A."/>
            <person name="Takaki Y."/>
            <person name="Nishi S."/>
            <person name="Hori S."/>
            <person name="Arai W."/>
            <person name="Tsubouchi T."/>
            <person name="Morono Y."/>
            <person name="Uchiyama I."/>
            <person name="Ito T."/>
            <person name="Fujiyama A."/>
            <person name="Inagaki F."/>
            <person name="Takami H."/>
        </authorList>
    </citation>
    <scope>NUCLEOTIDE SEQUENCE</scope>
    <source>
        <strain evidence="1">Expedition CK06-06</strain>
    </source>
</reference>
<dbReference type="EMBL" id="BARU01006367">
    <property type="protein sequence ID" value="GAH46965.1"/>
    <property type="molecule type" value="Genomic_DNA"/>
</dbReference>
<organism evidence="1">
    <name type="scientific">marine sediment metagenome</name>
    <dbReference type="NCBI Taxonomy" id="412755"/>
    <lineage>
        <taxon>unclassified sequences</taxon>
        <taxon>metagenomes</taxon>
        <taxon>ecological metagenomes</taxon>
    </lineage>
</organism>
<proteinExistence type="predicted"/>
<accession>X1GQ44</accession>
<sequence>MKVTNEDIEALRSVIVVLDGIVLKSQIHSVVSKAVSDRNRLTKLKSKLLIEFTKREFPEKKPNESNKSGH</sequence>
<dbReference type="AlphaFoldDB" id="X1GQ44"/>
<evidence type="ECO:0000313" key="1">
    <source>
        <dbReference type="EMBL" id="GAH46965.1"/>
    </source>
</evidence>
<gene>
    <name evidence="1" type="ORF">S03H2_12522</name>
</gene>
<name>X1GQ44_9ZZZZ</name>